<reference evidence="1" key="1">
    <citation type="journal article" date="2023" name="G3 (Bethesda)">
        <title>Whole genome assemblies of Zophobas morio and Tenebrio molitor.</title>
        <authorList>
            <person name="Kaur S."/>
            <person name="Stinson S.A."/>
            <person name="diCenzo G.C."/>
        </authorList>
    </citation>
    <scope>NUCLEOTIDE SEQUENCE</scope>
    <source>
        <strain evidence="1">QUZm001</strain>
    </source>
</reference>
<name>A0AA38IY30_9CUCU</name>
<evidence type="ECO:0000313" key="2">
    <source>
        <dbReference type="Proteomes" id="UP001168821"/>
    </source>
</evidence>
<sequence>MTKLKERMTEDRDSTVLHQKLCGGDRTTYINFILERSKITHRERCSTSGVWGSWSWLFSYHDGDSIYGKHCRTAPLHYEHAVRAGRYGRKLVVDFYTKPEFFVQMAR</sequence>
<gene>
    <name evidence="1" type="ORF">Zmor_007995</name>
</gene>
<evidence type="ECO:0000313" key="1">
    <source>
        <dbReference type="EMBL" id="KAJ3663768.1"/>
    </source>
</evidence>
<dbReference type="AlphaFoldDB" id="A0AA38IY30"/>
<dbReference type="EMBL" id="JALNTZ010000002">
    <property type="protein sequence ID" value="KAJ3663768.1"/>
    <property type="molecule type" value="Genomic_DNA"/>
</dbReference>
<organism evidence="1 2">
    <name type="scientific">Zophobas morio</name>
    <dbReference type="NCBI Taxonomy" id="2755281"/>
    <lineage>
        <taxon>Eukaryota</taxon>
        <taxon>Metazoa</taxon>
        <taxon>Ecdysozoa</taxon>
        <taxon>Arthropoda</taxon>
        <taxon>Hexapoda</taxon>
        <taxon>Insecta</taxon>
        <taxon>Pterygota</taxon>
        <taxon>Neoptera</taxon>
        <taxon>Endopterygota</taxon>
        <taxon>Coleoptera</taxon>
        <taxon>Polyphaga</taxon>
        <taxon>Cucujiformia</taxon>
        <taxon>Tenebrionidae</taxon>
        <taxon>Zophobas</taxon>
    </lineage>
</organism>
<comment type="caution">
    <text evidence="1">The sequence shown here is derived from an EMBL/GenBank/DDBJ whole genome shotgun (WGS) entry which is preliminary data.</text>
</comment>
<keyword evidence="2" id="KW-1185">Reference proteome</keyword>
<protein>
    <submittedName>
        <fullName evidence="1">Uncharacterized protein</fullName>
    </submittedName>
</protein>
<proteinExistence type="predicted"/>
<accession>A0AA38IY30</accession>
<dbReference type="Proteomes" id="UP001168821">
    <property type="component" value="Unassembled WGS sequence"/>
</dbReference>